<sequence length="312" mass="37474">MKGLEEFVYKMVDSQYEINLSKEVSELHPKRLRLQLNEHGLEPIYRYRKEIARFYTYKDDLRQELIYYMTKQTKNTIHHLNQFVHLTPQDEDSLINLYSQFVHVTLNGFRCSESFPVFKSHLRGSIDRHSSFLTHYLHTIRDAHIIRSDSFQPVVCHEYTPTLQLRLLGMQHSQIQEPILDIGCGSQGRLVRYFRDQGLEAYGVDRHVIQDLYLFEADWFEFPFLKNTWGTILSHMAFSNHFVHHHWRKDGQPEKYAEIYMNILESLRKKGSFFYVPGLPFIEEWLPSNRYRLQRTTIDRQPSFYSTQIMKR</sequence>
<dbReference type="CDD" id="cd02440">
    <property type="entry name" value="AdoMet_MTases"/>
    <property type="match status" value="1"/>
</dbReference>
<dbReference type="InterPro" id="IPR029063">
    <property type="entry name" value="SAM-dependent_MTases_sf"/>
</dbReference>
<comment type="caution">
    <text evidence="1">The sequence shown here is derived from an EMBL/GenBank/DDBJ whole genome shotgun (WGS) entry which is preliminary data.</text>
</comment>
<name>A0A235BC02_9BACL</name>
<keyword evidence="2" id="KW-1185">Reference proteome</keyword>
<dbReference type="OrthoDB" id="2615562at2"/>
<dbReference type="SUPFAM" id="SSF53335">
    <property type="entry name" value="S-adenosyl-L-methionine-dependent methyltransferases"/>
    <property type="match status" value="1"/>
</dbReference>
<protein>
    <submittedName>
        <fullName evidence="1">Uncharacterized protein</fullName>
    </submittedName>
</protein>
<gene>
    <name evidence="1" type="ORF">CHM34_00645</name>
</gene>
<proteinExistence type="predicted"/>
<organism evidence="1 2">
    <name type="scientific">Paludifilum halophilum</name>
    <dbReference type="NCBI Taxonomy" id="1642702"/>
    <lineage>
        <taxon>Bacteria</taxon>
        <taxon>Bacillati</taxon>
        <taxon>Bacillota</taxon>
        <taxon>Bacilli</taxon>
        <taxon>Bacillales</taxon>
        <taxon>Thermoactinomycetaceae</taxon>
        <taxon>Paludifilum</taxon>
    </lineage>
</organism>
<reference evidence="1 2" key="1">
    <citation type="submission" date="2017-07" db="EMBL/GenBank/DDBJ databases">
        <title>The genome sequence of Paludifilum halophilum highlights mechanisms for microbial adaptation to high salt environemnts.</title>
        <authorList>
            <person name="Belbahri L."/>
        </authorList>
    </citation>
    <scope>NUCLEOTIDE SEQUENCE [LARGE SCALE GENOMIC DNA]</scope>
    <source>
        <strain evidence="1 2">DSM 102817</strain>
    </source>
</reference>
<dbReference type="Gene3D" id="3.40.50.150">
    <property type="entry name" value="Vaccinia Virus protein VP39"/>
    <property type="match status" value="1"/>
</dbReference>
<dbReference type="EMBL" id="NOWF01000001">
    <property type="protein sequence ID" value="OYD09559.1"/>
    <property type="molecule type" value="Genomic_DNA"/>
</dbReference>
<dbReference type="RefSeq" id="WP_094262659.1">
    <property type="nucleotide sequence ID" value="NZ_NOWF01000001.1"/>
</dbReference>
<dbReference type="Proteomes" id="UP000215459">
    <property type="component" value="Unassembled WGS sequence"/>
</dbReference>
<accession>A0A235BC02</accession>
<evidence type="ECO:0000313" key="2">
    <source>
        <dbReference type="Proteomes" id="UP000215459"/>
    </source>
</evidence>
<evidence type="ECO:0000313" key="1">
    <source>
        <dbReference type="EMBL" id="OYD09559.1"/>
    </source>
</evidence>
<dbReference type="AlphaFoldDB" id="A0A235BC02"/>